<comment type="caution">
    <text evidence="3">The sequence shown here is derived from an EMBL/GenBank/DDBJ whole genome shotgun (WGS) entry which is preliminary data.</text>
</comment>
<name>A0A3S2UG89_9BACI</name>
<sequence length="392" mass="44879">MKRLLCLLTAILLALSLQPAASFAMGSNDKDFEAYLAEIGWEKQDYLDYLKSKDWSMSYFESVDELGTPLTEESIKPIMTDYDLTREELNELLVEYGDIEEGQDVLDSEYYIFAEELYETVGYYLEDDYGTPITDENLQQLLDDYGFASKAELEEYLQQFDESIDYYDYIEDLDYTVDYYINGGADLEAEMDELFQSLQLTDEEMERLFEHFMTVYENNPDFEDQLLALSDRMMAFADFESADELTAEQIAELLDISNDMLDIFQLDVKYYLVKDGVKQPLSIQAMMTMTSTNGADLLIELYNKQGDFLADVILTKELFGSDLINETGKDLQEAEKIVKETPVKASTKAVQKTVKGGKLPNTASDYLQNTMIGLVIVLAGVVLFRRVWVKGQ</sequence>
<dbReference type="InterPro" id="IPR030832">
    <property type="entry name" value="Acidic_LPXTA"/>
</dbReference>
<dbReference type="RefSeq" id="WP_127738304.1">
    <property type="nucleotide sequence ID" value="NZ_RZTZ01000003.1"/>
</dbReference>
<dbReference type="NCBIfam" id="TIGR04383">
    <property type="entry name" value="acidic_w_LPXTA"/>
    <property type="match status" value="2"/>
</dbReference>
<keyword evidence="2" id="KW-0732">Signal</keyword>
<keyword evidence="1" id="KW-1133">Transmembrane helix</keyword>
<dbReference type="EMBL" id="RZTZ01000003">
    <property type="protein sequence ID" value="RVT63828.1"/>
    <property type="molecule type" value="Genomic_DNA"/>
</dbReference>
<keyword evidence="1" id="KW-0812">Transmembrane</keyword>
<evidence type="ECO:0000256" key="1">
    <source>
        <dbReference type="SAM" id="Phobius"/>
    </source>
</evidence>
<evidence type="ECO:0000313" key="3">
    <source>
        <dbReference type="EMBL" id="RVT63828.1"/>
    </source>
</evidence>
<protein>
    <submittedName>
        <fullName evidence="3">Processed acidic surface protein</fullName>
    </submittedName>
</protein>
<feature type="signal peptide" evidence="2">
    <location>
        <begin position="1"/>
        <end position="24"/>
    </location>
</feature>
<proteinExistence type="predicted"/>
<evidence type="ECO:0000256" key="2">
    <source>
        <dbReference type="SAM" id="SignalP"/>
    </source>
</evidence>
<accession>A0A3S2UG89</accession>
<evidence type="ECO:0000313" key="4">
    <source>
        <dbReference type="Proteomes" id="UP000288024"/>
    </source>
</evidence>
<reference evidence="3 4" key="1">
    <citation type="submission" date="2019-01" db="EMBL/GenBank/DDBJ databases">
        <title>Bacillus sp. M5HDSG1-1, whole genome shotgun sequence.</title>
        <authorList>
            <person name="Tuo L."/>
        </authorList>
    </citation>
    <scope>NUCLEOTIDE SEQUENCE [LARGE SCALE GENOMIC DNA]</scope>
    <source>
        <strain evidence="3 4">M5HDSG1-1</strain>
    </source>
</reference>
<dbReference type="AlphaFoldDB" id="A0A3S2UG89"/>
<keyword evidence="1" id="KW-0472">Membrane</keyword>
<organism evidence="3 4">
    <name type="scientific">Niallia taxi</name>
    <dbReference type="NCBI Taxonomy" id="2499688"/>
    <lineage>
        <taxon>Bacteria</taxon>
        <taxon>Bacillati</taxon>
        <taxon>Bacillota</taxon>
        <taxon>Bacilli</taxon>
        <taxon>Bacillales</taxon>
        <taxon>Bacillaceae</taxon>
        <taxon>Niallia</taxon>
    </lineage>
</organism>
<feature type="chain" id="PRO_5018676965" evidence="2">
    <location>
        <begin position="25"/>
        <end position="392"/>
    </location>
</feature>
<gene>
    <name evidence="3" type="ORF">EM808_11265</name>
</gene>
<dbReference type="Proteomes" id="UP000288024">
    <property type="component" value="Unassembled WGS sequence"/>
</dbReference>
<feature type="transmembrane region" description="Helical" evidence="1">
    <location>
        <begin position="366"/>
        <end position="384"/>
    </location>
</feature>
<keyword evidence="4" id="KW-1185">Reference proteome</keyword>